<dbReference type="InterPro" id="IPR058248">
    <property type="entry name" value="Lxx211020-like"/>
</dbReference>
<dbReference type="RefSeq" id="WP_348390833.1">
    <property type="nucleotide sequence ID" value="NZ_CP134145.1"/>
</dbReference>
<organism evidence="2 3">
    <name type="scientific">Thalassotalea psychrophila</name>
    <dbReference type="NCBI Taxonomy" id="3065647"/>
    <lineage>
        <taxon>Bacteria</taxon>
        <taxon>Pseudomonadati</taxon>
        <taxon>Pseudomonadota</taxon>
        <taxon>Gammaproteobacteria</taxon>
        <taxon>Alteromonadales</taxon>
        <taxon>Colwelliaceae</taxon>
        <taxon>Thalassotalea</taxon>
    </lineage>
</organism>
<name>A0ABY9TSA6_9GAMM</name>
<dbReference type="SUPFAM" id="SSF110087">
    <property type="entry name" value="DR1885-like metal-binding protein"/>
    <property type="match status" value="1"/>
</dbReference>
<accession>A0ABY9TSA6</accession>
<gene>
    <name evidence="2" type="ORF">RGQ13_16485</name>
</gene>
<protein>
    <submittedName>
        <fullName evidence="2">Copper chaperone PCu(A)C</fullName>
    </submittedName>
</protein>
<dbReference type="PANTHER" id="PTHR36302">
    <property type="entry name" value="BLR7088 PROTEIN"/>
    <property type="match status" value="1"/>
</dbReference>
<dbReference type="InterPro" id="IPR007410">
    <property type="entry name" value="LpqE-like"/>
</dbReference>
<evidence type="ECO:0000313" key="3">
    <source>
        <dbReference type="Proteomes" id="UP001258994"/>
    </source>
</evidence>
<dbReference type="EMBL" id="CP134145">
    <property type="protein sequence ID" value="WNC71699.1"/>
    <property type="molecule type" value="Genomic_DNA"/>
</dbReference>
<dbReference type="Proteomes" id="UP001258994">
    <property type="component" value="Chromosome"/>
</dbReference>
<dbReference type="Pfam" id="PF04314">
    <property type="entry name" value="PCuAC"/>
    <property type="match status" value="1"/>
</dbReference>
<dbReference type="Gene3D" id="2.60.40.1890">
    <property type="entry name" value="PCu(A)C copper chaperone"/>
    <property type="match status" value="1"/>
</dbReference>
<evidence type="ECO:0000256" key="1">
    <source>
        <dbReference type="SAM" id="SignalP"/>
    </source>
</evidence>
<evidence type="ECO:0000313" key="2">
    <source>
        <dbReference type="EMBL" id="WNC71699.1"/>
    </source>
</evidence>
<feature type="chain" id="PRO_5045308501" evidence="1">
    <location>
        <begin position="22"/>
        <end position="142"/>
    </location>
</feature>
<keyword evidence="1" id="KW-0732">Signal</keyword>
<reference evidence="3" key="1">
    <citation type="submission" date="2023-09" db="EMBL/GenBank/DDBJ databases">
        <authorList>
            <person name="Li S."/>
            <person name="Li X."/>
            <person name="Zhang C."/>
            <person name="Zhao Z."/>
        </authorList>
    </citation>
    <scope>NUCLEOTIDE SEQUENCE [LARGE SCALE GENOMIC DNA]</scope>
    <source>
        <strain evidence="3">SQ149</strain>
    </source>
</reference>
<dbReference type="PANTHER" id="PTHR36302:SF1">
    <property type="entry name" value="COPPER CHAPERONE PCU(A)C"/>
    <property type="match status" value="1"/>
</dbReference>
<keyword evidence="3" id="KW-1185">Reference proteome</keyword>
<feature type="signal peptide" evidence="1">
    <location>
        <begin position="1"/>
        <end position="21"/>
    </location>
</feature>
<dbReference type="InterPro" id="IPR036182">
    <property type="entry name" value="PCuAC_sf"/>
</dbReference>
<sequence length="142" mass="15884">MKLSFSITATLSLLLSFNLLAADISVSEQYVRESIPGTTISSAYMTLTNQSKKSVTLTSITSDISQRIEMHEHIMTAEMMKMQQVDSIVINANDKVVLQPHGYHIMVFNVQQPLQAETTITMTLHFDNKENVIIEVPVQGLK</sequence>
<proteinExistence type="predicted"/>